<reference evidence="2" key="1">
    <citation type="submission" date="2016-10" db="EMBL/GenBank/DDBJ databases">
        <authorList>
            <person name="Varghese N."/>
            <person name="Submissions S."/>
        </authorList>
    </citation>
    <scope>NUCLEOTIDE SEQUENCE [LARGE SCALE GENOMIC DNA]</scope>
    <source>
        <strain evidence="2">CGMCC 4.3519</strain>
    </source>
</reference>
<sequence length="42" mass="4458">MGAGLLFVTAAVSVSAAWAVVMPRLDRMSLRPFRARPTGAAR</sequence>
<name>A0A1H9BMS3_9ACTN</name>
<dbReference type="RefSeq" id="WP_281250745.1">
    <property type="nucleotide sequence ID" value="NZ_FOET01000002.1"/>
</dbReference>
<evidence type="ECO:0000313" key="2">
    <source>
        <dbReference type="Proteomes" id="UP000199055"/>
    </source>
</evidence>
<dbReference type="EMBL" id="FOET01000002">
    <property type="protein sequence ID" value="SEP90051.1"/>
    <property type="molecule type" value="Genomic_DNA"/>
</dbReference>
<proteinExistence type="predicted"/>
<evidence type="ECO:0000313" key="1">
    <source>
        <dbReference type="EMBL" id="SEP90051.1"/>
    </source>
</evidence>
<gene>
    <name evidence="1" type="ORF">SAMN05216481_102475</name>
</gene>
<organism evidence="1 2">
    <name type="scientific">Streptomyces radiopugnans</name>
    <dbReference type="NCBI Taxonomy" id="403935"/>
    <lineage>
        <taxon>Bacteria</taxon>
        <taxon>Bacillati</taxon>
        <taxon>Actinomycetota</taxon>
        <taxon>Actinomycetes</taxon>
        <taxon>Kitasatosporales</taxon>
        <taxon>Streptomycetaceae</taxon>
        <taxon>Streptomyces</taxon>
    </lineage>
</organism>
<protein>
    <submittedName>
        <fullName evidence="1">Uncharacterized protein</fullName>
    </submittedName>
</protein>
<dbReference type="Proteomes" id="UP000199055">
    <property type="component" value="Unassembled WGS sequence"/>
</dbReference>
<keyword evidence="2" id="KW-1185">Reference proteome</keyword>
<dbReference type="AlphaFoldDB" id="A0A1H9BMS3"/>
<accession>A0A1H9BMS3</accession>